<dbReference type="Gene3D" id="3.90.550.10">
    <property type="entry name" value="Spore Coat Polysaccharide Biosynthesis Protein SpsA, Chain A"/>
    <property type="match status" value="1"/>
</dbReference>
<keyword evidence="2" id="KW-0328">Glycosyltransferase</keyword>
<gene>
    <name evidence="2" type="primary">pglI</name>
    <name evidence="2" type="ORF">CA12_41430</name>
</gene>
<reference evidence="2 3" key="1">
    <citation type="submission" date="2019-02" db="EMBL/GenBank/DDBJ databases">
        <title>Deep-cultivation of Planctomycetes and their phenomic and genomic characterization uncovers novel biology.</title>
        <authorList>
            <person name="Wiegand S."/>
            <person name="Jogler M."/>
            <person name="Boedeker C."/>
            <person name="Pinto D."/>
            <person name="Vollmers J."/>
            <person name="Rivas-Marin E."/>
            <person name="Kohn T."/>
            <person name="Peeters S.H."/>
            <person name="Heuer A."/>
            <person name="Rast P."/>
            <person name="Oberbeckmann S."/>
            <person name="Bunk B."/>
            <person name="Jeske O."/>
            <person name="Meyerdierks A."/>
            <person name="Storesund J.E."/>
            <person name="Kallscheuer N."/>
            <person name="Luecker S."/>
            <person name="Lage O.M."/>
            <person name="Pohl T."/>
            <person name="Merkel B.J."/>
            <person name="Hornburger P."/>
            <person name="Mueller R.-W."/>
            <person name="Bruemmer F."/>
            <person name="Labrenz M."/>
            <person name="Spormann A.M."/>
            <person name="Op den Camp H."/>
            <person name="Overmann J."/>
            <person name="Amann R."/>
            <person name="Jetten M.S.M."/>
            <person name="Mascher T."/>
            <person name="Medema M.H."/>
            <person name="Devos D.P."/>
            <person name="Kaster A.-K."/>
            <person name="Ovreas L."/>
            <person name="Rohde M."/>
            <person name="Galperin M.Y."/>
            <person name="Jogler C."/>
        </authorList>
    </citation>
    <scope>NUCLEOTIDE SEQUENCE [LARGE SCALE GENOMIC DNA]</scope>
    <source>
        <strain evidence="2 3">CA12</strain>
    </source>
</reference>
<dbReference type="AlphaFoldDB" id="A0A517PF64"/>
<dbReference type="EC" id="2.4.1.293" evidence="2"/>
<dbReference type="Pfam" id="PF00535">
    <property type="entry name" value="Glycos_transf_2"/>
    <property type="match status" value="1"/>
</dbReference>
<dbReference type="InterPro" id="IPR001173">
    <property type="entry name" value="Glyco_trans_2-like"/>
</dbReference>
<feature type="domain" description="Glycosyltransferase 2-like" evidence="1">
    <location>
        <begin position="4"/>
        <end position="150"/>
    </location>
</feature>
<organism evidence="2 3">
    <name type="scientific">Alienimonas californiensis</name>
    <dbReference type="NCBI Taxonomy" id="2527989"/>
    <lineage>
        <taxon>Bacteria</taxon>
        <taxon>Pseudomonadati</taxon>
        <taxon>Planctomycetota</taxon>
        <taxon>Planctomycetia</taxon>
        <taxon>Planctomycetales</taxon>
        <taxon>Planctomycetaceae</taxon>
        <taxon>Alienimonas</taxon>
    </lineage>
</organism>
<accession>A0A517PF64</accession>
<sequence length="300" mass="33979">MLFSVVIPTYNYGRFLRAAVESVLEQPGDDYETIVVDDGSTDDTPAVLEQFLAELPQRVRDRVRFVRQENAGPSAARNRGAAAAKGDYLVFLDADDRLLPGALERLRSYAADGGFDLIFGGYEAVTPAGRRTPRRAKPLRDSNLRNFKRFLRRRLGSVRLGAAAIRRSRFMELRFPEGVHHHEDVVLVAQLLATGRCVSFPEITLSALKHPDSLRHDLKGLESASTAAAEALFDPAVLPAEMMAMRREYQSDFFLTQFGALARAGRYAEARAVYRRAVREYPRHLLRWPKLRRYLRIVFK</sequence>
<dbReference type="PANTHER" id="PTHR43685">
    <property type="entry name" value="GLYCOSYLTRANSFERASE"/>
    <property type="match status" value="1"/>
</dbReference>
<evidence type="ECO:0000313" key="2">
    <source>
        <dbReference type="EMBL" id="QDT18005.1"/>
    </source>
</evidence>
<dbReference type="CDD" id="cd00761">
    <property type="entry name" value="Glyco_tranf_GTA_type"/>
    <property type="match status" value="1"/>
</dbReference>
<dbReference type="Proteomes" id="UP000318741">
    <property type="component" value="Chromosome"/>
</dbReference>
<dbReference type="GO" id="GO:0016757">
    <property type="term" value="F:glycosyltransferase activity"/>
    <property type="evidence" value="ECO:0007669"/>
    <property type="project" value="UniProtKB-KW"/>
</dbReference>
<evidence type="ECO:0000313" key="3">
    <source>
        <dbReference type="Proteomes" id="UP000318741"/>
    </source>
</evidence>
<dbReference type="PANTHER" id="PTHR43685:SF11">
    <property type="entry name" value="GLYCOSYLTRANSFERASE TAGX-RELATED"/>
    <property type="match status" value="1"/>
</dbReference>
<dbReference type="KEGG" id="acaf:CA12_41430"/>
<protein>
    <submittedName>
        <fullName evidence="2">GalNAc(5)-diNAcBac-PP-undecaprenol beta-1,3-glucosyltransferase</fullName>
        <ecNumber evidence="2">2.4.1.293</ecNumber>
    </submittedName>
</protein>
<dbReference type="RefSeq" id="WP_145360987.1">
    <property type="nucleotide sequence ID" value="NZ_CP036265.1"/>
</dbReference>
<keyword evidence="2" id="KW-0808">Transferase</keyword>
<keyword evidence="3" id="KW-1185">Reference proteome</keyword>
<dbReference type="SUPFAM" id="SSF53448">
    <property type="entry name" value="Nucleotide-diphospho-sugar transferases"/>
    <property type="match status" value="1"/>
</dbReference>
<dbReference type="OrthoDB" id="9784574at2"/>
<dbReference type="EMBL" id="CP036265">
    <property type="protein sequence ID" value="QDT18005.1"/>
    <property type="molecule type" value="Genomic_DNA"/>
</dbReference>
<proteinExistence type="predicted"/>
<dbReference type="InterPro" id="IPR050834">
    <property type="entry name" value="Glycosyltransf_2"/>
</dbReference>
<dbReference type="InterPro" id="IPR029044">
    <property type="entry name" value="Nucleotide-diphossugar_trans"/>
</dbReference>
<name>A0A517PF64_9PLAN</name>
<evidence type="ECO:0000259" key="1">
    <source>
        <dbReference type="Pfam" id="PF00535"/>
    </source>
</evidence>